<protein>
    <submittedName>
        <fullName evidence="1">Uncharacterized protein</fullName>
    </submittedName>
</protein>
<proteinExistence type="predicted"/>
<dbReference type="Proteomes" id="UP000828048">
    <property type="component" value="Chromosome 8"/>
</dbReference>
<gene>
    <name evidence="1" type="ORF">Vadar_005352</name>
</gene>
<name>A0ACB7YBM2_9ERIC</name>
<organism evidence="1 2">
    <name type="scientific">Vaccinium darrowii</name>
    <dbReference type="NCBI Taxonomy" id="229202"/>
    <lineage>
        <taxon>Eukaryota</taxon>
        <taxon>Viridiplantae</taxon>
        <taxon>Streptophyta</taxon>
        <taxon>Embryophyta</taxon>
        <taxon>Tracheophyta</taxon>
        <taxon>Spermatophyta</taxon>
        <taxon>Magnoliopsida</taxon>
        <taxon>eudicotyledons</taxon>
        <taxon>Gunneridae</taxon>
        <taxon>Pentapetalae</taxon>
        <taxon>asterids</taxon>
        <taxon>Ericales</taxon>
        <taxon>Ericaceae</taxon>
        <taxon>Vaccinioideae</taxon>
        <taxon>Vaccinieae</taxon>
        <taxon>Vaccinium</taxon>
    </lineage>
</organism>
<keyword evidence="2" id="KW-1185">Reference proteome</keyword>
<evidence type="ECO:0000313" key="1">
    <source>
        <dbReference type="EMBL" id="KAH7850973.1"/>
    </source>
</evidence>
<dbReference type="EMBL" id="CM037158">
    <property type="protein sequence ID" value="KAH7850973.1"/>
    <property type="molecule type" value="Genomic_DNA"/>
</dbReference>
<sequence>MAASALSAPPSLSVGARTSASPFSLVSFRNSTRSIVRAYHNPNGDSRMGLSNGIRGVSLKLEERDFHRSANPIYGTIKAYESPPMMPAVMTPVGPVDLSAILFRNRTIFIGEHVNSMVAQRVISQLVTLASIDENADIWVYMNSYGGNPYSVFAIYDCMSWIKPKVGTVCFGMAASHATLILAGGEKGMRYSMPNSRIMIQQSRGQCGGDVNDVKRQVDETIYTKNKIDKMYAALTGQPLDLIQTYTHRDRYFSAAEAVDFGLIDGLMKTAY</sequence>
<comment type="caution">
    <text evidence="1">The sequence shown here is derived from an EMBL/GenBank/DDBJ whole genome shotgun (WGS) entry which is preliminary data.</text>
</comment>
<accession>A0ACB7YBM2</accession>
<reference evidence="1 2" key="1">
    <citation type="journal article" date="2021" name="Hortic Res">
        <title>High-quality reference genome and annotation aids understanding of berry development for evergreen blueberry (Vaccinium darrowii).</title>
        <authorList>
            <person name="Yu J."/>
            <person name="Hulse-Kemp A.M."/>
            <person name="Babiker E."/>
            <person name="Staton M."/>
        </authorList>
    </citation>
    <scope>NUCLEOTIDE SEQUENCE [LARGE SCALE GENOMIC DNA]</scope>
    <source>
        <strain evidence="2">cv. NJ 8807/NJ 8810</strain>
        <tissue evidence="1">Young leaf</tissue>
    </source>
</reference>
<evidence type="ECO:0000313" key="2">
    <source>
        <dbReference type="Proteomes" id="UP000828048"/>
    </source>
</evidence>